<feature type="domain" description="Transposase IS701-like DDE" evidence="2">
    <location>
        <begin position="2"/>
        <end position="88"/>
    </location>
</feature>
<dbReference type="EMBL" id="BAAANS010000023">
    <property type="protein sequence ID" value="GAA2102312.1"/>
    <property type="molecule type" value="Genomic_DNA"/>
</dbReference>
<gene>
    <name evidence="3" type="ORF">GCM10009759_36780</name>
</gene>
<keyword evidence="4" id="KW-1185">Reference proteome</keyword>
<comment type="caution">
    <text evidence="3">The sequence shown here is derived from an EMBL/GenBank/DDBJ whole genome shotgun (WGS) entry which is preliminary data.</text>
</comment>
<dbReference type="InterPro" id="IPR038721">
    <property type="entry name" value="IS701-like_DDE_dom"/>
</dbReference>
<feature type="compositionally biased region" description="Basic and acidic residues" evidence="1">
    <location>
        <begin position="28"/>
        <end position="44"/>
    </location>
</feature>
<reference evidence="4" key="1">
    <citation type="journal article" date="2019" name="Int. J. Syst. Evol. Microbiol.">
        <title>The Global Catalogue of Microorganisms (GCM) 10K type strain sequencing project: providing services to taxonomists for standard genome sequencing and annotation.</title>
        <authorList>
            <consortium name="The Broad Institute Genomics Platform"/>
            <consortium name="The Broad Institute Genome Sequencing Center for Infectious Disease"/>
            <person name="Wu L."/>
            <person name="Ma J."/>
        </authorList>
    </citation>
    <scope>NUCLEOTIDE SEQUENCE [LARGE SCALE GENOMIC DNA]</scope>
    <source>
        <strain evidence="4">JCM 14559</strain>
    </source>
</reference>
<protein>
    <recommendedName>
        <fullName evidence="2">Transposase IS701-like DDE domain-containing protein</fullName>
    </recommendedName>
</protein>
<organism evidence="3 4">
    <name type="scientific">Kitasatospora saccharophila</name>
    <dbReference type="NCBI Taxonomy" id="407973"/>
    <lineage>
        <taxon>Bacteria</taxon>
        <taxon>Bacillati</taxon>
        <taxon>Actinomycetota</taxon>
        <taxon>Actinomycetes</taxon>
        <taxon>Kitasatosporales</taxon>
        <taxon>Streptomycetaceae</taxon>
        <taxon>Kitasatospora</taxon>
    </lineage>
</organism>
<proteinExistence type="predicted"/>
<evidence type="ECO:0000313" key="3">
    <source>
        <dbReference type="EMBL" id="GAA2102312.1"/>
    </source>
</evidence>
<feature type="compositionally biased region" description="Pro residues" evidence="1">
    <location>
        <begin position="53"/>
        <end position="65"/>
    </location>
</feature>
<accession>A0ABP5IP34</accession>
<dbReference type="Proteomes" id="UP001500897">
    <property type="component" value="Unassembled WGS sequence"/>
</dbReference>
<feature type="region of interest" description="Disordered" evidence="1">
    <location>
        <begin position="28"/>
        <end position="65"/>
    </location>
</feature>
<name>A0ABP5IP34_9ACTN</name>
<evidence type="ECO:0000256" key="1">
    <source>
        <dbReference type="SAM" id="MobiDB-lite"/>
    </source>
</evidence>
<evidence type="ECO:0000313" key="4">
    <source>
        <dbReference type="Proteomes" id="UP001500897"/>
    </source>
</evidence>
<evidence type="ECO:0000259" key="2">
    <source>
        <dbReference type="Pfam" id="PF13546"/>
    </source>
</evidence>
<dbReference type="Pfam" id="PF13546">
    <property type="entry name" value="DDE_5"/>
    <property type="match status" value="1"/>
</dbReference>
<sequence length="118" mass="12566">MLVADTAHGANAGFRLGLEDRHLACARRARGETTAHQEDAEPHQPPHGGLGPRPLPRYPTRPVPPQEHVLAAGRRAGRSVTWRKASKAATISRSVLPRVRLAGRCPKPAADGTIPSPG</sequence>